<keyword evidence="1" id="KW-0694">RNA-binding</keyword>
<dbReference type="Gene3D" id="3.10.20.30">
    <property type="match status" value="1"/>
</dbReference>
<keyword evidence="8" id="KW-1185">Reference proteome</keyword>
<dbReference type="RefSeq" id="WP_211422322.1">
    <property type="nucleotide sequence ID" value="NZ_CP072642.1"/>
</dbReference>
<dbReference type="PROSITE" id="PS51880">
    <property type="entry name" value="TGS"/>
    <property type="match status" value="1"/>
</dbReference>
<name>A0ABX8B0I0_9BACT</name>
<dbReference type="PROSITE" id="PS51671">
    <property type="entry name" value="ACT"/>
    <property type="match status" value="1"/>
</dbReference>
<proteinExistence type="inferred from homology"/>
<sequence>MIRFEDIAEKVERYHPNADLDLLRRAYLLSAQMHKGQVRKSGEPYLMHPLTVAYILAEMRLDVICVTTGLLHDVVEDTHVTLAELERQFGSEIAHLVDGLTKISNIEYTSREDRQAETVRKMLLAMVDDIRVVLVKLADRLHNMRTLDHLPPEKRAAKAQETLDIYAPIAHRLGMGKIRGELEDLSFQYLYPDDYRHLKSILDQRRPALEADLAHVRTTLQEKLPEYNVKVVEIQGRIKRLYSLYRKLKERAISIDQVYDLMAVRVITQDIADCYAAVGVVHNIWKPIPGRFKDWIGIPRNNLYQSLHTSVVGDIGHPFEVQIRTAEMHKIAEEGIAAHWRYKEGRSAVREDPETYAWLKRLVEWQQEVSDSREFLDELKINLYPNEVYAYTPKGKVLELPRGSCPIDFAYAIHSDVGQQCVGAKVNGNIVKLSYELKNGDVVEILTSPNGKPNRDWLKLVKTARARNKIRRYLVETERQRSLEIGRKSLEREADRLKLNLRKLLEAGELSRVAQDHGYQRDEDLIAAIGYGKLEARHVLSKFVPPARLSELDARTPANGLAKVGRLVKKYLRLGPDRIQVRGIDEVLVFRARCCSPIRGEKIIGYITRGKGVAIHRADCTNAANLMINRERIIDVDWVIETEGTTTYPVTLSATTENRPGVLAHVTTAVAEIKTNIRESHAHVGSDGFGRITITLDVHDAKHLSRVMRAIRSVSGVISLERLVANGEGDR</sequence>
<accession>A0ABX8B0I0</accession>
<protein>
    <submittedName>
        <fullName evidence="7">Bifunctional (P)ppGpp synthetase/guanosine-3',5'-bis(Diphosphate) 3'-pyrophosphohydrolase</fullName>
    </submittedName>
</protein>
<feature type="coiled-coil region" evidence="3">
    <location>
        <begin position="480"/>
        <end position="507"/>
    </location>
</feature>
<gene>
    <name evidence="7" type="ORF">J8C05_00570</name>
</gene>
<dbReference type="Pfam" id="PF13328">
    <property type="entry name" value="HD_4"/>
    <property type="match status" value="1"/>
</dbReference>
<dbReference type="InterPro" id="IPR033655">
    <property type="entry name" value="TGS_RelA/SpoT"/>
</dbReference>
<dbReference type="Gene3D" id="1.10.3210.10">
    <property type="entry name" value="Hypothetical protein af1432"/>
    <property type="match status" value="1"/>
</dbReference>
<comment type="function">
    <text evidence="2">In eubacteria ppGpp (guanosine 3'-diphosphate 5'-diphosphate) is a mediator of the stringent response that coordinates a variety of cellular activities in response to changes in nutritional abundance.</text>
</comment>
<feature type="domain" description="ACT" evidence="4">
    <location>
        <begin position="651"/>
        <end position="725"/>
    </location>
</feature>
<dbReference type="SUPFAM" id="SSF55021">
    <property type="entry name" value="ACT-like"/>
    <property type="match status" value="1"/>
</dbReference>
<dbReference type="SMART" id="SM00471">
    <property type="entry name" value="HDc"/>
    <property type="match status" value="1"/>
</dbReference>
<evidence type="ECO:0000313" key="8">
    <source>
        <dbReference type="Proteomes" id="UP000677668"/>
    </source>
</evidence>
<feature type="domain" description="TGS" evidence="6">
    <location>
        <begin position="386"/>
        <end position="447"/>
    </location>
</feature>
<feature type="domain" description="HD" evidence="5">
    <location>
        <begin position="45"/>
        <end position="144"/>
    </location>
</feature>
<dbReference type="SUPFAM" id="SSF81271">
    <property type="entry name" value="TGS-like"/>
    <property type="match status" value="1"/>
</dbReference>
<dbReference type="CDD" id="cd04876">
    <property type="entry name" value="ACT_RelA-SpoT"/>
    <property type="match status" value="1"/>
</dbReference>
<dbReference type="Pfam" id="PF13291">
    <property type="entry name" value="ACT_4"/>
    <property type="match status" value="1"/>
</dbReference>
<dbReference type="InterPro" id="IPR043519">
    <property type="entry name" value="NT_sf"/>
</dbReference>
<dbReference type="InterPro" id="IPR012675">
    <property type="entry name" value="Beta-grasp_dom_sf"/>
</dbReference>
<dbReference type="Proteomes" id="UP000677668">
    <property type="component" value="Chromosome 1"/>
</dbReference>
<dbReference type="InterPro" id="IPR012676">
    <property type="entry name" value="TGS-like"/>
</dbReference>
<dbReference type="InterPro" id="IPR002912">
    <property type="entry name" value="ACT_dom"/>
</dbReference>
<dbReference type="PROSITE" id="PS50889">
    <property type="entry name" value="S4"/>
    <property type="match status" value="1"/>
</dbReference>
<evidence type="ECO:0000313" key="7">
    <source>
        <dbReference type="EMBL" id="QUV93993.1"/>
    </source>
</evidence>
<evidence type="ECO:0000259" key="4">
    <source>
        <dbReference type="PROSITE" id="PS51671"/>
    </source>
</evidence>
<dbReference type="NCBIfam" id="TIGR00691">
    <property type="entry name" value="spoT_relA"/>
    <property type="match status" value="1"/>
</dbReference>
<dbReference type="InterPro" id="IPR007685">
    <property type="entry name" value="RelA_SpoT"/>
</dbReference>
<dbReference type="PANTHER" id="PTHR21262">
    <property type="entry name" value="GUANOSINE-3',5'-BIS DIPHOSPHATE 3'-PYROPHOSPHOHYDROLASE"/>
    <property type="match status" value="1"/>
</dbReference>
<keyword evidence="3" id="KW-0175">Coiled coil</keyword>
<dbReference type="Gene3D" id="3.30.460.10">
    <property type="entry name" value="Beta Polymerase, domain 2"/>
    <property type="match status" value="1"/>
</dbReference>
<dbReference type="CDD" id="cd01668">
    <property type="entry name" value="TGS_RSH"/>
    <property type="match status" value="1"/>
</dbReference>
<evidence type="ECO:0000256" key="2">
    <source>
        <dbReference type="RuleBase" id="RU003847"/>
    </source>
</evidence>
<dbReference type="InterPro" id="IPR006674">
    <property type="entry name" value="HD_domain"/>
</dbReference>
<dbReference type="PROSITE" id="PS51831">
    <property type="entry name" value="HD"/>
    <property type="match status" value="1"/>
</dbReference>
<dbReference type="SUPFAM" id="SSF109604">
    <property type="entry name" value="HD-domain/PDEase-like"/>
    <property type="match status" value="1"/>
</dbReference>
<dbReference type="EMBL" id="CP072642">
    <property type="protein sequence ID" value="QUV93993.1"/>
    <property type="molecule type" value="Genomic_DNA"/>
</dbReference>
<dbReference type="CDD" id="cd00077">
    <property type="entry name" value="HDc"/>
    <property type="match status" value="1"/>
</dbReference>
<dbReference type="InterPro" id="IPR045865">
    <property type="entry name" value="ACT-like_dom_sf"/>
</dbReference>
<dbReference type="Pfam" id="PF19296">
    <property type="entry name" value="RelA_AH_RIS"/>
    <property type="match status" value="1"/>
</dbReference>
<evidence type="ECO:0000256" key="3">
    <source>
        <dbReference type="SAM" id="Coils"/>
    </source>
</evidence>
<dbReference type="CDD" id="cd05399">
    <property type="entry name" value="NT_Rel-Spo_like"/>
    <property type="match status" value="1"/>
</dbReference>
<dbReference type="InterPro" id="IPR045600">
    <property type="entry name" value="RelA/SpoT_AH_RIS"/>
</dbReference>
<dbReference type="SMART" id="SM00954">
    <property type="entry name" value="RelA_SpoT"/>
    <property type="match status" value="1"/>
</dbReference>
<dbReference type="Gene3D" id="3.30.70.260">
    <property type="match status" value="1"/>
</dbReference>
<dbReference type="InterPro" id="IPR004095">
    <property type="entry name" value="TGS"/>
</dbReference>
<organism evidence="7 8">
    <name type="scientific">Chloracidobacterium sp. N</name>
    <dbReference type="NCBI Taxonomy" id="2821540"/>
    <lineage>
        <taxon>Bacteria</taxon>
        <taxon>Pseudomonadati</taxon>
        <taxon>Acidobacteriota</taxon>
        <taxon>Terriglobia</taxon>
        <taxon>Terriglobales</taxon>
        <taxon>Acidobacteriaceae</taxon>
        <taxon>Chloracidobacterium</taxon>
        <taxon>Chloracidobacterium aggregatum</taxon>
    </lineage>
</organism>
<comment type="similarity">
    <text evidence="2">Belongs to the relA/spoT family.</text>
</comment>
<evidence type="ECO:0000259" key="5">
    <source>
        <dbReference type="PROSITE" id="PS51831"/>
    </source>
</evidence>
<evidence type="ECO:0000259" key="6">
    <source>
        <dbReference type="PROSITE" id="PS51880"/>
    </source>
</evidence>
<evidence type="ECO:0000256" key="1">
    <source>
        <dbReference type="PROSITE-ProRule" id="PRU00182"/>
    </source>
</evidence>
<dbReference type="InterPro" id="IPR004811">
    <property type="entry name" value="RelA/Spo_fam"/>
</dbReference>
<dbReference type="SUPFAM" id="SSF81301">
    <property type="entry name" value="Nucleotidyltransferase"/>
    <property type="match status" value="1"/>
</dbReference>
<dbReference type="Pfam" id="PF04607">
    <property type="entry name" value="RelA_SpoT"/>
    <property type="match status" value="1"/>
</dbReference>
<dbReference type="Pfam" id="PF02824">
    <property type="entry name" value="TGS"/>
    <property type="match status" value="1"/>
</dbReference>
<dbReference type="PANTHER" id="PTHR21262:SF36">
    <property type="entry name" value="BIFUNCTIONAL (P)PPGPP SYNTHASE_HYDROLASE SPOT"/>
    <property type="match status" value="1"/>
</dbReference>
<dbReference type="InterPro" id="IPR003607">
    <property type="entry name" value="HD/PDEase_dom"/>
</dbReference>
<reference evidence="7 8" key="1">
    <citation type="submission" date="2021-03" db="EMBL/GenBank/DDBJ databases">
        <title>Genomic and phenotypic characterization of Chloracidobacterium isolates provides evidence for multiple species.</title>
        <authorList>
            <person name="Saini M.K."/>
            <person name="Costas A.M.G."/>
            <person name="Tank M."/>
            <person name="Bryant D.A."/>
        </authorList>
    </citation>
    <scope>NUCLEOTIDE SEQUENCE [LARGE SCALE GENOMIC DNA]</scope>
    <source>
        <strain evidence="7 8">N</strain>
    </source>
</reference>